<organism evidence="2 3">
    <name type="scientific">Fulvivirga imtechensis AK7</name>
    <dbReference type="NCBI Taxonomy" id="1237149"/>
    <lineage>
        <taxon>Bacteria</taxon>
        <taxon>Pseudomonadati</taxon>
        <taxon>Bacteroidota</taxon>
        <taxon>Cytophagia</taxon>
        <taxon>Cytophagales</taxon>
        <taxon>Fulvivirgaceae</taxon>
        <taxon>Fulvivirga</taxon>
    </lineage>
</organism>
<accession>L8JLK1</accession>
<dbReference type="eggNOG" id="COG4641">
    <property type="taxonomic scope" value="Bacteria"/>
</dbReference>
<name>L8JLK1_9BACT</name>
<dbReference type="PATRIC" id="fig|1237149.3.peg.4790"/>
<comment type="caution">
    <text evidence="2">The sequence shown here is derived from an EMBL/GenBank/DDBJ whole genome shotgun (WGS) entry which is preliminary data.</text>
</comment>
<dbReference type="InterPro" id="IPR055259">
    <property type="entry name" value="YkvP/CgeB_Glyco_trans-like"/>
</dbReference>
<proteinExistence type="predicted"/>
<dbReference type="OrthoDB" id="9813806at2"/>
<protein>
    <recommendedName>
        <fullName evidence="1">Spore protein YkvP/CgeB glycosyl transferase-like domain-containing protein</fullName>
    </recommendedName>
</protein>
<reference evidence="2 3" key="1">
    <citation type="submission" date="2012-12" db="EMBL/GenBank/DDBJ databases">
        <title>Genome assembly of Fulvivirga imtechensis AK7.</title>
        <authorList>
            <person name="Nupur N."/>
            <person name="Khatri I."/>
            <person name="Kumar R."/>
            <person name="Subramanian S."/>
            <person name="Pinnaka A."/>
        </authorList>
    </citation>
    <scope>NUCLEOTIDE SEQUENCE [LARGE SCALE GENOMIC DNA]</scope>
    <source>
        <strain evidence="2 3">AK7</strain>
    </source>
</reference>
<dbReference type="SUPFAM" id="SSF53756">
    <property type="entry name" value="UDP-Glycosyltransferase/glycogen phosphorylase"/>
    <property type="match status" value="1"/>
</dbReference>
<gene>
    <name evidence="2" type="ORF">C900_05408</name>
</gene>
<feature type="domain" description="Spore protein YkvP/CgeB glycosyl transferase-like" evidence="1">
    <location>
        <begin position="201"/>
        <end position="345"/>
    </location>
</feature>
<keyword evidence="3" id="KW-1185">Reference proteome</keyword>
<dbReference type="EMBL" id="AMZN01000083">
    <property type="protein sequence ID" value="ELR69128.1"/>
    <property type="molecule type" value="Genomic_DNA"/>
</dbReference>
<dbReference type="Proteomes" id="UP000011135">
    <property type="component" value="Unassembled WGS sequence"/>
</dbReference>
<sequence>MKIVFIGLTVSSSWGNGHATTYRGLLRELSALGHEIYFLEHDKPWYSSNRDFSSPEDFHLIFYESVYKLRQNFESLIRKTDMVIVGSYVPEGVSVCRWVLNIAEGVKAFYDIDTPVTLHKLDNDDDEYLSKDLVPLFDIYLSFSGGEVLQLLESTYGARKAKALYCSFDPGIYYPMDVEKKWLLGYLGTYSDDRQPTVDSLLAEASKKISDQKFVVAGPGYPEGMAWPANVERIDHLPPELHRKFYNEQIFTLNVTRQAMIRLGYSPSVRLFEAAACGVPIISDYWKGLTDLFEKDKEIFIARNNDEMMDILKYTTQEQRIQLGNAARQKVLLAHTAAHRARELVAYYEELASLEQY</sequence>
<dbReference type="Gene3D" id="3.40.50.2000">
    <property type="entry name" value="Glycogen Phosphorylase B"/>
    <property type="match status" value="1"/>
</dbReference>
<evidence type="ECO:0000313" key="3">
    <source>
        <dbReference type="Proteomes" id="UP000011135"/>
    </source>
</evidence>
<dbReference type="Pfam" id="PF13524">
    <property type="entry name" value="Glyco_trans_1_2"/>
    <property type="match status" value="1"/>
</dbReference>
<dbReference type="STRING" id="1237149.C900_05408"/>
<evidence type="ECO:0000259" key="1">
    <source>
        <dbReference type="Pfam" id="PF13524"/>
    </source>
</evidence>
<dbReference type="RefSeq" id="WP_009582499.1">
    <property type="nucleotide sequence ID" value="NZ_AMZN01000083.1"/>
</dbReference>
<evidence type="ECO:0000313" key="2">
    <source>
        <dbReference type="EMBL" id="ELR69128.1"/>
    </source>
</evidence>
<dbReference type="AlphaFoldDB" id="L8JLK1"/>